<keyword evidence="2" id="KW-1185">Reference proteome</keyword>
<dbReference type="AlphaFoldDB" id="A0A5J5ERV4"/>
<evidence type="ECO:0000313" key="1">
    <source>
        <dbReference type="EMBL" id="KAA8900814.1"/>
    </source>
</evidence>
<dbReference type="Proteomes" id="UP000326924">
    <property type="component" value="Unassembled WGS sequence"/>
</dbReference>
<reference evidence="1 2" key="1">
    <citation type="submission" date="2019-09" db="EMBL/GenBank/DDBJ databases">
        <title>Draft genome of the ectomycorrhizal ascomycete Sphaerosporella brunnea.</title>
        <authorList>
            <consortium name="DOE Joint Genome Institute"/>
            <person name="Benucci G.M."/>
            <person name="Marozzi G."/>
            <person name="Antonielli L."/>
            <person name="Sanchez S."/>
            <person name="Marco P."/>
            <person name="Wang X."/>
            <person name="Falini L.B."/>
            <person name="Barry K."/>
            <person name="Haridas S."/>
            <person name="Lipzen A."/>
            <person name="Labutti K."/>
            <person name="Grigoriev I.V."/>
            <person name="Murat C."/>
            <person name="Martin F."/>
            <person name="Albertini E."/>
            <person name="Donnini D."/>
            <person name="Bonito G."/>
        </authorList>
    </citation>
    <scope>NUCLEOTIDE SEQUENCE [LARGE SCALE GENOMIC DNA]</scope>
    <source>
        <strain evidence="1 2">Sb_GMNB300</strain>
    </source>
</reference>
<protein>
    <submittedName>
        <fullName evidence="1">Uncharacterized protein</fullName>
    </submittedName>
</protein>
<name>A0A5J5ERV4_9PEZI</name>
<evidence type="ECO:0000313" key="2">
    <source>
        <dbReference type="Proteomes" id="UP000326924"/>
    </source>
</evidence>
<accession>A0A5J5ERV4</accession>
<sequence>MSSTSPTTSPLALLPLPTDVPDFRASLLQSLAIHHDALLSRGLDFPGPQASSTPQAQASAAVFGGCGRSGQSVAVSLPASALASYEHHGDGTVDPILRVWLAQGAGVEGVVAYSRGGGGL</sequence>
<dbReference type="InParanoid" id="A0A5J5ERV4"/>
<gene>
    <name evidence="1" type="ORF">FN846DRAFT_891984</name>
</gene>
<comment type="caution">
    <text evidence="1">The sequence shown here is derived from an EMBL/GenBank/DDBJ whole genome shotgun (WGS) entry which is preliminary data.</text>
</comment>
<proteinExistence type="predicted"/>
<organism evidence="1 2">
    <name type="scientific">Sphaerosporella brunnea</name>
    <dbReference type="NCBI Taxonomy" id="1250544"/>
    <lineage>
        <taxon>Eukaryota</taxon>
        <taxon>Fungi</taxon>
        <taxon>Dikarya</taxon>
        <taxon>Ascomycota</taxon>
        <taxon>Pezizomycotina</taxon>
        <taxon>Pezizomycetes</taxon>
        <taxon>Pezizales</taxon>
        <taxon>Pyronemataceae</taxon>
        <taxon>Sphaerosporella</taxon>
    </lineage>
</organism>
<dbReference type="EMBL" id="VXIS01000149">
    <property type="protein sequence ID" value="KAA8900814.1"/>
    <property type="molecule type" value="Genomic_DNA"/>
</dbReference>